<dbReference type="GO" id="GO:0042407">
    <property type="term" value="P:cristae formation"/>
    <property type="evidence" value="ECO:0007669"/>
    <property type="project" value="InterPro"/>
</dbReference>
<evidence type="ECO:0000256" key="8">
    <source>
        <dbReference type="ARBA" id="ARBA00023136"/>
    </source>
</evidence>
<keyword evidence="6 11" id="KW-1133">Transmembrane helix</keyword>
<evidence type="ECO:0000313" key="13">
    <source>
        <dbReference type="Proteomes" id="UP000281468"/>
    </source>
</evidence>
<dbReference type="Pfam" id="PF17050">
    <property type="entry name" value="AIM5"/>
    <property type="match status" value="1"/>
</dbReference>
<dbReference type="Proteomes" id="UP000281468">
    <property type="component" value="Unassembled WGS sequence"/>
</dbReference>
<evidence type="ECO:0000256" key="9">
    <source>
        <dbReference type="ARBA" id="ARBA00032159"/>
    </source>
</evidence>
<keyword evidence="8 11" id="KW-0472">Membrane</keyword>
<sequence>MFPKQRPTPQPPAMGFTTGLVCPTQYTGSTHTNGAIIQLGGFTLTSAIVYFSLELHTRNRVHQASLLRQQALILQNTVNPQPALPPPVSREVRGGLWDTAKDRWNAELENNVRKLQTTDWNAVRYRLEENVSSVWRRAFEKGEEVASDQSK</sequence>
<reference evidence="12 13" key="1">
    <citation type="journal article" date="2018" name="BMC Genomics">
        <title>Genomic evidence for intraspecific hybridization in a clonal and extremely halotolerant yeast.</title>
        <authorList>
            <person name="Gostincar C."/>
            <person name="Stajich J.E."/>
            <person name="Zupancic J."/>
            <person name="Zalar P."/>
            <person name="Gunde-Cimerman N."/>
        </authorList>
    </citation>
    <scope>NUCLEOTIDE SEQUENCE [LARGE SCALE GENOMIC DNA]</scope>
    <source>
        <strain evidence="12 13">EXF-171</strain>
    </source>
</reference>
<evidence type="ECO:0000256" key="1">
    <source>
        <dbReference type="ARBA" id="ARBA00002689"/>
    </source>
</evidence>
<comment type="subunit">
    <text evidence="11">Component of the mitochondrial contact site and cristae organizing system (MICOS) complex.</text>
</comment>
<evidence type="ECO:0000256" key="5">
    <source>
        <dbReference type="ARBA" id="ARBA00022692"/>
    </source>
</evidence>
<accession>A0A3M7GPZ9</accession>
<gene>
    <name evidence="12" type="ORF">D0862_05878</name>
</gene>
<keyword evidence="7 11" id="KW-0496">Mitochondrion</keyword>
<protein>
    <recommendedName>
        <fullName evidence="4 11">MICOS complex subunit MIC12</fullName>
    </recommendedName>
    <alternativeName>
        <fullName evidence="10 11">Altered inheritance of mitochondria protein 5, mitochondrial</fullName>
    </alternativeName>
    <alternativeName>
        <fullName evidence="9 11">Found in mitochondrial proteome protein 51</fullName>
    </alternativeName>
</protein>
<evidence type="ECO:0000256" key="7">
    <source>
        <dbReference type="ARBA" id="ARBA00023128"/>
    </source>
</evidence>
<keyword evidence="11" id="KW-0999">Mitochondrion inner membrane</keyword>
<evidence type="ECO:0000256" key="3">
    <source>
        <dbReference type="ARBA" id="ARBA00009188"/>
    </source>
</evidence>
<evidence type="ECO:0000256" key="4">
    <source>
        <dbReference type="ARBA" id="ARBA00018170"/>
    </source>
</evidence>
<dbReference type="InterPro" id="IPR031463">
    <property type="entry name" value="Mic12"/>
</dbReference>
<evidence type="ECO:0000313" key="12">
    <source>
        <dbReference type="EMBL" id="RMZ02847.1"/>
    </source>
</evidence>
<proteinExistence type="inferred from homology"/>
<feature type="transmembrane region" description="Helical" evidence="11">
    <location>
        <begin position="35"/>
        <end position="53"/>
    </location>
</feature>
<comment type="function">
    <text evidence="1 11">Component of the MICOS complex, a large protein complex of the mitochondrial inner membrane that plays crucial roles in the maintenance of crista junctions, inner membrane architecture, and formation of contact sites to the outer membrane.</text>
</comment>
<dbReference type="GO" id="GO:0044284">
    <property type="term" value="C:mitochondrial crista junction"/>
    <property type="evidence" value="ECO:0007669"/>
    <property type="project" value="InterPro"/>
</dbReference>
<name>A0A3M7GPZ9_HORWE</name>
<keyword evidence="5 11" id="KW-0812">Transmembrane</keyword>
<comment type="caution">
    <text evidence="12">The sequence shown here is derived from an EMBL/GenBank/DDBJ whole genome shotgun (WGS) entry which is preliminary data.</text>
</comment>
<evidence type="ECO:0000256" key="11">
    <source>
        <dbReference type="RuleBase" id="RU363010"/>
    </source>
</evidence>
<dbReference type="GO" id="GO:0061617">
    <property type="term" value="C:MICOS complex"/>
    <property type="evidence" value="ECO:0007669"/>
    <property type="project" value="UniProtKB-UniRule"/>
</dbReference>
<dbReference type="EMBL" id="QWIQ01000161">
    <property type="protein sequence ID" value="RMZ02847.1"/>
    <property type="molecule type" value="Genomic_DNA"/>
</dbReference>
<comment type="subcellular location">
    <subcellularLocation>
        <location evidence="2">Membrane</location>
    </subcellularLocation>
    <subcellularLocation>
        <location evidence="11">Mitochondrion inner membrane</location>
        <topology evidence="11">Single-pass membrane protein</topology>
    </subcellularLocation>
</comment>
<evidence type="ECO:0000256" key="10">
    <source>
        <dbReference type="ARBA" id="ARBA00032985"/>
    </source>
</evidence>
<dbReference type="AlphaFoldDB" id="A0A3M7GPZ9"/>
<organism evidence="12 13">
    <name type="scientific">Hortaea werneckii</name>
    <name type="common">Black yeast</name>
    <name type="synonym">Cladosporium werneckii</name>
    <dbReference type="NCBI Taxonomy" id="91943"/>
    <lineage>
        <taxon>Eukaryota</taxon>
        <taxon>Fungi</taxon>
        <taxon>Dikarya</taxon>
        <taxon>Ascomycota</taxon>
        <taxon>Pezizomycotina</taxon>
        <taxon>Dothideomycetes</taxon>
        <taxon>Dothideomycetidae</taxon>
        <taxon>Mycosphaerellales</taxon>
        <taxon>Teratosphaeriaceae</taxon>
        <taxon>Hortaea</taxon>
    </lineage>
</organism>
<evidence type="ECO:0000256" key="2">
    <source>
        <dbReference type="ARBA" id="ARBA00004370"/>
    </source>
</evidence>
<comment type="similarity">
    <text evidence="3 11">Belongs to the MICOS complex subunit Mic12 family.</text>
</comment>
<dbReference type="VEuPathDB" id="FungiDB:BTJ68_13212"/>
<evidence type="ECO:0000256" key="6">
    <source>
        <dbReference type="ARBA" id="ARBA00022989"/>
    </source>
</evidence>